<dbReference type="STRING" id="4577.A0A1D6JBB7"/>
<reference evidence="2" key="1">
    <citation type="submission" date="2015-12" db="EMBL/GenBank/DDBJ databases">
        <title>Update maize B73 reference genome by single molecule sequencing technologies.</title>
        <authorList>
            <consortium name="Maize Genome Sequencing Project"/>
            <person name="Ware D."/>
        </authorList>
    </citation>
    <scope>NUCLEOTIDE SEQUENCE</scope>
    <source>
        <tissue evidence="2">Seedling</tissue>
    </source>
</reference>
<accession>A0A1D6JBB7</accession>
<organism evidence="2">
    <name type="scientific">Zea mays</name>
    <name type="common">Maize</name>
    <dbReference type="NCBI Taxonomy" id="4577"/>
    <lineage>
        <taxon>Eukaryota</taxon>
        <taxon>Viridiplantae</taxon>
        <taxon>Streptophyta</taxon>
        <taxon>Embryophyta</taxon>
        <taxon>Tracheophyta</taxon>
        <taxon>Spermatophyta</taxon>
        <taxon>Magnoliopsida</taxon>
        <taxon>Liliopsida</taxon>
        <taxon>Poales</taxon>
        <taxon>Poaceae</taxon>
        <taxon>PACMAD clade</taxon>
        <taxon>Panicoideae</taxon>
        <taxon>Andropogonodae</taxon>
        <taxon>Andropogoneae</taxon>
        <taxon>Tripsacinae</taxon>
        <taxon>Zea</taxon>
    </lineage>
</organism>
<dbReference type="InParanoid" id="A0A1D6JBB7"/>
<sequence>MSGTGSWRGGLFIHLAKGIFGSFAMCHDWAIEESVHRRRTDVLHEDFRRYATATGHPLPPGSPSPPTPTFPVNLNEWHQQEFGVPFITPEDEAEEFDESYYTSAPPPPPYSGQGPIPGDPRPSGSGHFPPPPYPSQGPIPGDPRPSGFGYHHHPPPPPH</sequence>
<feature type="region of interest" description="Disordered" evidence="1">
    <location>
        <begin position="52"/>
        <end position="159"/>
    </location>
</feature>
<protein>
    <submittedName>
        <fullName evidence="2">Uncharacterized protein</fullName>
    </submittedName>
</protein>
<gene>
    <name evidence="2" type="ORF">ZEAMMB73_Zm00001d025974</name>
</gene>
<dbReference type="EMBL" id="CM000786">
    <property type="protein sequence ID" value="AQK45180.1"/>
    <property type="molecule type" value="Genomic_DNA"/>
</dbReference>
<feature type="compositionally biased region" description="Pro residues" evidence="1">
    <location>
        <begin position="57"/>
        <end position="69"/>
    </location>
</feature>
<feature type="compositionally biased region" description="Acidic residues" evidence="1">
    <location>
        <begin position="89"/>
        <end position="98"/>
    </location>
</feature>
<feature type="compositionally biased region" description="Low complexity" evidence="1">
    <location>
        <begin position="111"/>
        <end position="127"/>
    </location>
</feature>
<dbReference type="AlphaFoldDB" id="A0A1D6JBB7"/>
<evidence type="ECO:0000313" key="2">
    <source>
        <dbReference type="EMBL" id="AQK45180.1"/>
    </source>
</evidence>
<name>A0A1D6JBB7_MAIZE</name>
<feature type="compositionally biased region" description="Basic residues" evidence="1">
    <location>
        <begin position="150"/>
        <end position="159"/>
    </location>
</feature>
<evidence type="ECO:0000256" key="1">
    <source>
        <dbReference type="SAM" id="MobiDB-lite"/>
    </source>
</evidence>
<proteinExistence type="predicted"/>
<feature type="compositionally biased region" description="Pro residues" evidence="1">
    <location>
        <begin position="128"/>
        <end position="143"/>
    </location>
</feature>